<comment type="caution">
    <text evidence="7">The sequence shown here is derived from an EMBL/GenBank/DDBJ whole genome shotgun (WGS) entry which is preliminary data.</text>
</comment>
<dbReference type="SUPFAM" id="SSF52540">
    <property type="entry name" value="P-loop containing nucleoside triphosphate hydrolases"/>
    <property type="match status" value="1"/>
</dbReference>
<protein>
    <submittedName>
        <fullName evidence="7">Putative P-loop containing nucleoside triphosphate hydrolase</fullName>
    </submittedName>
</protein>
<organism evidence="7">
    <name type="scientific">Medicago truncatula</name>
    <name type="common">Barrel medic</name>
    <name type="synonym">Medicago tribuloides</name>
    <dbReference type="NCBI Taxonomy" id="3880"/>
    <lineage>
        <taxon>Eukaryota</taxon>
        <taxon>Viridiplantae</taxon>
        <taxon>Streptophyta</taxon>
        <taxon>Embryophyta</taxon>
        <taxon>Tracheophyta</taxon>
        <taxon>Spermatophyta</taxon>
        <taxon>Magnoliopsida</taxon>
        <taxon>eudicotyledons</taxon>
        <taxon>Gunneridae</taxon>
        <taxon>Pentapetalae</taxon>
        <taxon>rosids</taxon>
        <taxon>fabids</taxon>
        <taxon>Fabales</taxon>
        <taxon>Fabaceae</taxon>
        <taxon>Papilionoideae</taxon>
        <taxon>50 kb inversion clade</taxon>
        <taxon>NPAAA clade</taxon>
        <taxon>Hologalegina</taxon>
        <taxon>IRL clade</taxon>
        <taxon>Trifolieae</taxon>
        <taxon>Medicago</taxon>
    </lineage>
</organism>
<keyword evidence="3" id="KW-0611">Plant defense</keyword>
<evidence type="ECO:0000256" key="2">
    <source>
        <dbReference type="ARBA" id="ARBA00022741"/>
    </source>
</evidence>
<dbReference type="InterPro" id="IPR041118">
    <property type="entry name" value="Rx_N"/>
</dbReference>
<sequence length="431" mass="48997">MAVAVVGESFLSAFIEVVLDRLASPEVVDLIRGKKVDVNLVQRLKNTLYAVEAVLNDAEQKQLKDSAVIKWLDDLKDAVYFTDDLLDHISTKAAIGKENKEVSVVNYFSRFFNFEERDMVCELVDIVARLEYILKFKDIFGLQHIATHHHSSWRTPSTSLDAGESNLFGRDQDKMVILKLLLDDDHVDDKTCVTVIPIVGMGGVGKIILAQFVYNNDNIKQNFDVQAWACVSDHFDEFKVTKAIMEAVTRSACNINNIELLHLDLKEKLAGKKFLIVLDDVWTEDYDAWKSLLRPLQYSDKGSKILVTTRIKKVASMLQTFQGYSLEQLSDEDCWSVFENHACLSLKHSIEKMELQKIGKEIIRKCQGLPLAAQSLGGLLRSKRDIKDCNNILTSNIWETERKESSDLLILKLLTVPNLYHSQEKDCLRPT</sequence>
<dbReference type="Pfam" id="PF00931">
    <property type="entry name" value="NB-ARC"/>
    <property type="match status" value="1"/>
</dbReference>
<keyword evidence="2" id="KW-0547">Nucleotide-binding</keyword>
<reference evidence="7" key="1">
    <citation type="journal article" date="2018" name="Nat. Plants">
        <title>Whole-genome landscape of Medicago truncatula symbiotic genes.</title>
        <authorList>
            <person name="Pecrix Y."/>
            <person name="Gamas P."/>
            <person name="Carrere S."/>
        </authorList>
    </citation>
    <scope>NUCLEOTIDE SEQUENCE</scope>
    <source>
        <tissue evidence="7">Leaves</tissue>
    </source>
</reference>
<accession>A0A396J5E4</accession>
<dbReference type="InterPro" id="IPR027417">
    <property type="entry name" value="P-loop_NTPase"/>
</dbReference>
<evidence type="ECO:0000313" key="7">
    <source>
        <dbReference type="EMBL" id="RHN72004.1"/>
    </source>
</evidence>
<evidence type="ECO:0000259" key="5">
    <source>
        <dbReference type="Pfam" id="PF00931"/>
    </source>
</evidence>
<evidence type="ECO:0000256" key="1">
    <source>
        <dbReference type="ARBA" id="ARBA00022737"/>
    </source>
</evidence>
<dbReference type="PANTHER" id="PTHR36766">
    <property type="entry name" value="PLANT BROAD-SPECTRUM MILDEW RESISTANCE PROTEIN RPW8"/>
    <property type="match status" value="1"/>
</dbReference>
<dbReference type="GO" id="GO:0043531">
    <property type="term" value="F:ADP binding"/>
    <property type="evidence" value="ECO:0007669"/>
    <property type="project" value="InterPro"/>
</dbReference>
<name>A0A396J5E4_MEDTR</name>
<dbReference type="GO" id="GO:0016787">
    <property type="term" value="F:hydrolase activity"/>
    <property type="evidence" value="ECO:0007669"/>
    <property type="project" value="UniProtKB-KW"/>
</dbReference>
<evidence type="ECO:0000256" key="3">
    <source>
        <dbReference type="ARBA" id="ARBA00022821"/>
    </source>
</evidence>
<dbReference type="GO" id="GO:0006952">
    <property type="term" value="P:defense response"/>
    <property type="evidence" value="ECO:0007669"/>
    <property type="project" value="UniProtKB-KW"/>
</dbReference>
<proteinExistence type="predicted"/>
<feature type="domain" description="NB-ARC" evidence="5">
    <location>
        <begin position="188"/>
        <end position="342"/>
    </location>
</feature>
<dbReference type="InterPro" id="IPR042197">
    <property type="entry name" value="Apaf_helical"/>
</dbReference>
<dbReference type="PRINTS" id="PR00364">
    <property type="entry name" value="DISEASERSIST"/>
</dbReference>
<dbReference type="Gene3D" id="1.10.8.430">
    <property type="entry name" value="Helical domain of apoptotic protease-activating factors"/>
    <property type="match status" value="1"/>
</dbReference>
<dbReference type="GO" id="GO:0005524">
    <property type="term" value="F:ATP binding"/>
    <property type="evidence" value="ECO:0007669"/>
    <property type="project" value="UniProtKB-KW"/>
</dbReference>
<feature type="domain" description="Disease resistance N-terminal" evidence="6">
    <location>
        <begin position="10"/>
        <end position="99"/>
    </location>
</feature>
<keyword evidence="4" id="KW-0067">ATP-binding</keyword>
<dbReference type="EMBL" id="PSQE01000002">
    <property type="protein sequence ID" value="RHN72004.1"/>
    <property type="molecule type" value="Genomic_DNA"/>
</dbReference>
<keyword evidence="7" id="KW-0378">Hydrolase</keyword>
<dbReference type="AlphaFoldDB" id="A0A396J5E4"/>
<dbReference type="Pfam" id="PF18052">
    <property type="entry name" value="Rx_N"/>
    <property type="match status" value="1"/>
</dbReference>
<evidence type="ECO:0000256" key="4">
    <source>
        <dbReference type="ARBA" id="ARBA00022840"/>
    </source>
</evidence>
<dbReference type="Gene3D" id="3.40.50.300">
    <property type="entry name" value="P-loop containing nucleotide triphosphate hydrolases"/>
    <property type="match status" value="1"/>
</dbReference>
<evidence type="ECO:0000259" key="6">
    <source>
        <dbReference type="Pfam" id="PF18052"/>
    </source>
</evidence>
<dbReference type="Proteomes" id="UP000265566">
    <property type="component" value="Chromosome 2"/>
</dbReference>
<keyword evidence="1" id="KW-0677">Repeat</keyword>
<gene>
    <name evidence="7" type="ORF">MtrunA17_Chr2g0282981</name>
</gene>
<dbReference type="InterPro" id="IPR002182">
    <property type="entry name" value="NB-ARC"/>
</dbReference>
<dbReference type="Gramene" id="rna7671">
    <property type="protein sequence ID" value="RHN72004.1"/>
    <property type="gene ID" value="gene7671"/>
</dbReference>
<dbReference type="PANTHER" id="PTHR36766:SF40">
    <property type="entry name" value="DISEASE RESISTANCE PROTEIN RGA3"/>
    <property type="match status" value="1"/>
</dbReference>
<dbReference type="Gene3D" id="1.20.5.4130">
    <property type="match status" value="1"/>
</dbReference>